<proteinExistence type="predicted"/>
<evidence type="ECO:0000313" key="3">
    <source>
        <dbReference type="Proteomes" id="UP001596958"/>
    </source>
</evidence>
<sequence length="140" mass="16211">MNWGRGLFIGMSIFMLFIIALAVMIFRQDTDGYDHGYYEKGLEFNAEYNREKGVFTDGVKPGIKLAGNILQINFKEKTEGRLLLQRPSDEKMDKSLMFHSDPTGQVRVPLKQFAHGHWQLVLAWSSTTKQYTYQQKIFVP</sequence>
<reference evidence="3" key="1">
    <citation type="journal article" date="2019" name="Int. J. Syst. Evol. Microbiol.">
        <title>The Global Catalogue of Microorganisms (GCM) 10K type strain sequencing project: providing services to taxonomists for standard genome sequencing and annotation.</title>
        <authorList>
            <consortium name="The Broad Institute Genomics Platform"/>
            <consortium name="The Broad Institute Genome Sequencing Center for Infectious Disease"/>
            <person name="Wu L."/>
            <person name="Ma J."/>
        </authorList>
    </citation>
    <scope>NUCLEOTIDE SEQUENCE [LARGE SCALE GENOMIC DNA]</scope>
    <source>
        <strain evidence="3">CCUG 63418</strain>
    </source>
</reference>
<dbReference type="EMBL" id="JBHTHU010000005">
    <property type="protein sequence ID" value="MFD0750299.1"/>
    <property type="molecule type" value="Genomic_DNA"/>
</dbReference>
<name>A0ABW2YV35_9SPHI</name>
<evidence type="ECO:0000256" key="1">
    <source>
        <dbReference type="SAM" id="Phobius"/>
    </source>
</evidence>
<comment type="caution">
    <text evidence="2">The sequence shown here is derived from an EMBL/GenBank/DDBJ whole genome shotgun (WGS) entry which is preliminary data.</text>
</comment>
<dbReference type="Pfam" id="PF05751">
    <property type="entry name" value="FixH"/>
    <property type="match status" value="1"/>
</dbReference>
<dbReference type="InterPro" id="IPR008620">
    <property type="entry name" value="FixH"/>
</dbReference>
<dbReference type="Proteomes" id="UP001596958">
    <property type="component" value="Unassembled WGS sequence"/>
</dbReference>
<accession>A0ABW2YV35</accession>
<keyword evidence="3" id="KW-1185">Reference proteome</keyword>
<evidence type="ECO:0000313" key="2">
    <source>
        <dbReference type="EMBL" id="MFD0750299.1"/>
    </source>
</evidence>
<keyword evidence="1" id="KW-0472">Membrane</keyword>
<keyword evidence="1" id="KW-1133">Transmembrane helix</keyword>
<protein>
    <submittedName>
        <fullName evidence="2">FixH family protein</fullName>
    </submittedName>
</protein>
<keyword evidence="1" id="KW-0812">Transmembrane</keyword>
<feature type="transmembrane region" description="Helical" evidence="1">
    <location>
        <begin position="6"/>
        <end position="26"/>
    </location>
</feature>
<gene>
    <name evidence="2" type="ORF">ACFQZS_09115</name>
</gene>
<organism evidence="2 3">
    <name type="scientific">Mucilaginibacter calamicampi</name>
    <dbReference type="NCBI Taxonomy" id="1302352"/>
    <lineage>
        <taxon>Bacteria</taxon>
        <taxon>Pseudomonadati</taxon>
        <taxon>Bacteroidota</taxon>
        <taxon>Sphingobacteriia</taxon>
        <taxon>Sphingobacteriales</taxon>
        <taxon>Sphingobacteriaceae</taxon>
        <taxon>Mucilaginibacter</taxon>
    </lineage>
</organism>